<keyword evidence="3" id="KW-1185">Reference proteome</keyword>
<sequence length="165" mass="18422">MPHQSLPEGVRNPFYSPEVFRLGKPLQRKAPYRRKLQTIFWPSYLPNHAKLLCLPGLSSDSANVMKRHSPPYASLAPIPTLVKGTSMVSFLRKPPKQPIQFSCSRVNHGFGFRTRIGTALLKTDNSKTRTVIEGSRNRDQNHVQGSSSDSPFLGTRTSSFVSENG</sequence>
<comment type="caution">
    <text evidence="2">The sequence shown here is derived from an EMBL/GenBank/DDBJ whole genome shotgun (WGS) entry which is preliminary data.</text>
</comment>
<evidence type="ECO:0000256" key="1">
    <source>
        <dbReference type="SAM" id="MobiDB-lite"/>
    </source>
</evidence>
<dbReference type="AlphaFoldDB" id="A0ABD2ZH15"/>
<organism evidence="2 3">
    <name type="scientific">Cinchona calisaya</name>
    <dbReference type="NCBI Taxonomy" id="153742"/>
    <lineage>
        <taxon>Eukaryota</taxon>
        <taxon>Viridiplantae</taxon>
        <taxon>Streptophyta</taxon>
        <taxon>Embryophyta</taxon>
        <taxon>Tracheophyta</taxon>
        <taxon>Spermatophyta</taxon>
        <taxon>Magnoliopsida</taxon>
        <taxon>eudicotyledons</taxon>
        <taxon>Gunneridae</taxon>
        <taxon>Pentapetalae</taxon>
        <taxon>asterids</taxon>
        <taxon>lamiids</taxon>
        <taxon>Gentianales</taxon>
        <taxon>Rubiaceae</taxon>
        <taxon>Cinchonoideae</taxon>
        <taxon>Cinchoneae</taxon>
        <taxon>Cinchona</taxon>
    </lineage>
</organism>
<evidence type="ECO:0000313" key="3">
    <source>
        <dbReference type="Proteomes" id="UP001630127"/>
    </source>
</evidence>
<protein>
    <submittedName>
        <fullName evidence="2">Uncharacterized protein</fullName>
    </submittedName>
</protein>
<name>A0ABD2ZH15_9GENT</name>
<gene>
    <name evidence="2" type="ORF">ACH5RR_021333</name>
</gene>
<feature type="region of interest" description="Disordered" evidence="1">
    <location>
        <begin position="132"/>
        <end position="165"/>
    </location>
</feature>
<proteinExistence type="predicted"/>
<feature type="compositionally biased region" description="Polar residues" evidence="1">
    <location>
        <begin position="142"/>
        <end position="165"/>
    </location>
</feature>
<dbReference type="Proteomes" id="UP001630127">
    <property type="component" value="Unassembled WGS sequence"/>
</dbReference>
<dbReference type="EMBL" id="JBJUIK010000009">
    <property type="protein sequence ID" value="KAL3518744.1"/>
    <property type="molecule type" value="Genomic_DNA"/>
</dbReference>
<accession>A0ABD2ZH15</accession>
<evidence type="ECO:0000313" key="2">
    <source>
        <dbReference type="EMBL" id="KAL3518744.1"/>
    </source>
</evidence>
<reference evidence="2 3" key="1">
    <citation type="submission" date="2024-11" db="EMBL/GenBank/DDBJ databases">
        <title>A near-complete genome assembly of Cinchona calisaya.</title>
        <authorList>
            <person name="Lian D.C."/>
            <person name="Zhao X.W."/>
            <person name="Wei L."/>
        </authorList>
    </citation>
    <scope>NUCLEOTIDE SEQUENCE [LARGE SCALE GENOMIC DNA]</scope>
    <source>
        <tissue evidence="2">Nenye</tissue>
    </source>
</reference>